<dbReference type="RefSeq" id="WP_183615742.1">
    <property type="nucleotide sequence ID" value="NZ_JACIDY010000001.1"/>
</dbReference>
<proteinExistence type="predicted"/>
<organism evidence="3 4">
    <name type="scientific">Novosphingobium fluoreni</name>
    <dbReference type="NCBI Taxonomy" id="1391222"/>
    <lineage>
        <taxon>Bacteria</taxon>
        <taxon>Pseudomonadati</taxon>
        <taxon>Pseudomonadota</taxon>
        <taxon>Alphaproteobacteria</taxon>
        <taxon>Sphingomonadales</taxon>
        <taxon>Sphingomonadaceae</taxon>
        <taxon>Novosphingobium</taxon>
    </lineage>
</organism>
<name>A0A7W6BVY5_9SPHN</name>
<protein>
    <submittedName>
        <fullName evidence="3">Antirestriction protein ArdC</fullName>
    </submittedName>
</protein>
<dbReference type="AlphaFoldDB" id="A0A7W6BVY5"/>
<dbReference type="InterPro" id="IPR041459">
    <property type="entry name" value="MPTase-PolyVal"/>
</dbReference>
<accession>A0A7W6BVY5</accession>
<keyword evidence="4" id="KW-1185">Reference proteome</keyword>
<dbReference type="InterPro" id="IPR013610">
    <property type="entry name" value="ArdC_N"/>
</dbReference>
<dbReference type="Pfam" id="PF18818">
    <property type="entry name" value="MPTase-PolyVal"/>
    <property type="match status" value="1"/>
</dbReference>
<gene>
    <name evidence="3" type="ORF">GGR39_000532</name>
</gene>
<dbReference type="Pfam" id="PF08401">
    <property type="entry name" value="ArdcN"/>
    <property type="match status" value="1"/>
</dbReference>
<reference evidence="3 4" key="1">
    <citation type="submission" date="2020-08" db="EMBL/GenBank/DDBJ databases">
        <title>Genomic Encyclopedia of Type Strains, Phase IV (KMG-IV): sequencing the most valuable type-strain genomes for metagenomic binning, comparative biology and taxonomic classification.</title>
        <authorList>
            <person name="Goeker M."/>
        </authorList>
    </citation>
    <scope>NUCLEOTIDE SEQUENCE [LARGE SCALE GENOMIC DNA]</scope>
    <source>
        <strain evidence="3 4">DSM 27568</strain>
    </source>
</reference>
<evidence type="ECO:0000259" key="2">
    <source>
        <dbReference type="Pfam" id="PF18818"/>
    </source>
</evidence>
<dbReference type="EMBL" id="JACIDY010000001">
    <property type="protein sequence ID" value="MBB3938903.1"/>
    <property type="molecule type" value="Genomic_DNA"/>
</dbReference>
<evidence type="ECO:0000313" key="4">
    <source>
        <dbReference type="Proteomes" id="UP000561459"/>
    </source>
</evidence>
<dbReference type="PIRSF" id="PIRSF037112">
    <property type="entry name" value="Antirestriction_ArdC"/>
    <property type="match status" value="1"/>
</dbReference>
<dbReference type="InterPro" id="IPR017113">
    <property type="entry name" value="Antirestriction_ArdC"/>
</dbReference>
<dbReference type="Proteomes" id="UP000561459">
    <property type="component" value="Unassembled WGS sequence"/>
</dbReference>
<dbReference type="GO" id="GO:0003697">
    <property type="term" value="F:single-stranded DNA binding"/>
    <property type="evidence" value="ECO:0007669"/>
    <property type="project" value="InterPro"/>
</dbReference>
<feature type="domain" description="N-terminal" evidence="1">
    <location>
        <begin position="7"/>
        <end position="128"/>
    </location>
</feature>
<sequence length="294" mass="32100">MKDYRQSLYAEVTQRIVAELEAGRLPWVQPWDASRCVCSMPSNAVSGRGYSGINVLILWAAGVEQGFTSQRWLTYRQAEQAGGHVRRGEKGTVICYADRFTPRDEADKAQSEDREARMVAFLKRFTVFNLDQCEGLPEALKSLQVSADPIVAVEAVDAIIRASGADVRIGGGEAYYAPAQDYVAVPPQAAFHEPINWYRTALHELGHWTGHTSRLGRDQSGKFGTAAYAREELVAEMASAFACASLGIVPTVRHADYVGAWLQVLHADEKAIFRAASAASKAADFLLSCGEAQA</sequence>
<feature type="domain" description="Polyvalent protein metallopeptidase" evidence="2">
    <location>
        <begin position="154"/>
        <end position="277"/>
    </location>
</feature>
<evidence type="ECO:0000313" key="3">
    <source>
        <dbReference type="EMBL" id="MBB3938903.1"/>
    </source>
</evidence>
<evidence type="ECO:0000259" key="1">
    <source>
        <dbReference type="Pfam" id="PF08401"/>
    </source>
</evidence>
<comment type="caution">
    <text evidence="3">The sequence shown here is derived from an EMBL/GenBank/DDBJ whole genome shotgun (WGS) entry which is preliminary data.</text>
</comment>